<dbReference type="GO" id="GO:0006508">
    <property type="term" value="P:proteolysis"/>
    <property type="evidence" value="ECO:0007669"/>
    <property type="project" value="InterPro"/>
</dbReference>
<keyword evidence="6" id="KW-1185">Reference proteome</keyword>
<feature type="region of interest" description="Disordered" evidence="3">
    <location>
        <begin position="315"/>
        <end position="365"/>
    </location>
</feature>
<dbReference type="PANTHER" id="PTHR24174">
    <property type="entry name" value="ANKYRIN REPEAT AND STERILE ALPHA MOTIF DOMAIN-CONTAINING PROTEIN 1"/>
    <property type="match status" value="1"/>
</dbReference>
<dbReference type="OrthoDB" id="1919336at2759"/>
<dbReference type="OMA" id="DCEEDLC"/>
<evidence type="ECO:0000259" key="4">
    <source>
        <dbReference type="PROSITE" id="PS50105"/>
    </source>
</evidence>
<accession>A0A8W8JTW5</accession>
<feature type="compositionally biased region" description="Polar residues" evidence="3">
    <location>
        <begin position="315"/>
        <end position="332"/>
    </location>
</feature>
<feature type="domain" description="SAM" evidence="4">
    <location>
        <begin position="10"/>
        <end position="69"/>
    </location>
</feature>
<dbReference type="InterPro" id="IPR021109">
    <property type="entry name" value="Peptidase_aspartic_dom_sf"/>
</dbReference>
<organism evidence="5 6">
    <name type="scientific">Magallana gigas</name>
    <name type="common">Pacific oyster</name>
    <name type="synonym">Crassostrea gigas</name>
    <dbReference type="NCBI Taxonomy" id="29159"/>
    <lineage>
        <taxon>Eukaryota</taxon>
        <taxon>Metazoa</taxon>
        <taxon>Spiralia</taxon>
        <taxon>Lophotrochozoa</taxon>
        <taxon>Mollusca</taxon>
        <taxon>Bivalvia</taxon>
        <taxon>Autobranchia</taxon>
        <taxon>Pteriomorphia</taxon>
        <taxon>Ostreida</taxon>
        <taxon>Ostreoidea</taxon>
        <taxon>Ostreidae</taxon>
        <taxon>Magallana</taxon>
    </lineage>
</organism>
<evidence type="ECO:0000256" key="3">
    <source>
        <dbReference type="SAM" id="MobiDB-lite"/>
    </source>
</evidence>
<dbReference type="GO" id="GO:0005829">
    <property type="term" value="C:cytosol"/>
    <property type="evidence" value="ECO:0007669"/>
    <property type="project" value="TreeGrafter"/>
</dbReference>
<protein>
    <recommendedName>
        <fullName evidence="4">SAM domain-containing protein</fullName>
    </recommendedName>
</protein>
<dbReference type="EnsemblMetazoa" id="G20491.3">
    <property type="protein sequence ID" value="G20491.3:cds"/>
    <property type="gene ID" value="G20491"/>
</dbReference>
<dbReference type="AlphaFoldDB" id="A0A8W8JTW5"/>
<proteinExistence type="predicted"/>
<name>A0A8W8JTW5_MAGGI</name>
<dbReference type="InterPro" id="IPR013761">
    <property type="entry name" value="SAM/pointed_sf"/>
</dbReference>
<dbReference type="PANTHER" id="PTHR24174:SF1">
    <property type="entry name" value="IP14385P"/>
    <property type="match status" value="1"/>
</dbReference>
<dbReference type="SUPFAM" id="SSF50630">
    <property type="entry name" value="Acid proteases"/>
    <property type="match status" value="1"/>
</dbReference>
<sequence length="365" mass="41754">MTERMQTIPVKEFLENMGLMQYFDMFIIKGFDHEKDIVTLDEDDLDAMLISDPDHRHQILQAAAQYRSSEKYRLLDWLQGKGLEYYYVSFIQSEVTSLNDVRNLTVDENLFDELEITLPGHKKRLRKAVAQLQREERGEPPTEDVLACGRWKKPDTLQDAKFDFLVTDACIYSTKDPSKYHRIEFMIDTGSDVTTIRQEVLDELGLEILGRIHSKGVHGSKTTNLYKAKLLIGNQEMEIEVMGESYDSLGSRVVRHFRHYIDGKHHVWLRGNFCDEDSRLCQTAKHQALHEVPSDKSVITDSLKSAIASKPCSSKFQNNNVDVNGPPCSSTSNKRKRQCSGSEEDGVPSKMSNTYLHVSPDELDT</sequence>
<feature type="domain" description="SAM" evidence="4">
    <location>
        <begin position="76"/>
        <end position="135"/>
    </location>
</feature>
<evidence type="ECO:0000256" key="2">
    <source>
        <dbReference type="ARBA" id="ARBA00023043"/>
    </source>
</evidence>
<dbReference type="Proteomes" id="UP000005408">
    <property type="component" value="Unassembled WGS sequence"/>
</dbReference>
<dbReference type="SUPFAM" id="SSF47769">
    <property type="entry name" value="SAM/Pointed domain"/>
    <property type="match status" value="2"/>
</dbReference>
<dbReference type="InterPro" id="IPR001969">
    <property type="entry name" value="Aspartic_peptidase_AS"/>
</dbReference>
<dbReference type="Gene3D" id="1.10.150.50">
    <property type="entry name" value="Transcription Factor, Ets-1"/>
    <property type="match status" value="2"/>
</dbReference>
<dbReference type="EnsemblMetazoa" id="G20491.2">
    <property type="protein sequence ID" value="G20491.2:cds"/>
    <property type="gene ID" value="G20491"/>
</dbReference>
<keyword evidence="2" id="KW-0040">ANK repeat</keyword>
<dbReference type="GO" id="GO:0004190">
    <property type="term" value="F:aspartic-type endopeptidase activity"/>
    <property type="evidence" value="ECO:0007669"/>
    <property type="project" value="InterPro"/>
</dbReference>
<dbReference type="InterPro" id="IPR001660">
    <property type="entry name" value="SAM"/>
</dbReference>
<evidence type="ECO:0000256" key="1">
    <source>
        <dbReference type="ARBA" id="ARBA00022737"/>
    </source>
</evidence>
<dbReference type="Gene3D" id="2.40.70.10">
    <property type="entry name" value="Acid Proteases"/>
    <property type="match status" value="1"/>
</dbReference>
<dbReference type="PROSITE" id="PS50105">
    <property type="entry name" value="SAM_DOMAIN"/>
    <property type="match status" value="2"/>
</dbReference>
<evidence type="ECO:0000313" key="6">
    <source>
        <dbReference type="Proteomes" id="UP000005408"/>
    </source>
</evidence>
<dbReference type="InterPro" id="IPR033635">
    <property type="entry name" value="ANKS1/Caskin"/>
</dbReference>
<dbReference type="SMART" id="SM00454">
    <property type="entry name" value="SAM"/>
    <property type="match status" value="2"/>
</dbReference>
<dbReference type="Pfam" id="PF00536">
    <property type="entry name" value="SAM_1"/>
    <property type="match status" value="2"/>
</dbReference>
<reference evidence="5" key="1">
    <citation type="submission" date="2022-08" db="UniProtKB">
        <authorList>
            <consortium name="EnsemblMetazoa"/>
        </authorList>
    </citation>
    <scope>IDENTIFICATION</scope>
    <source>
        <strain evidence="5">05x7-T-G4-1.051#20</strain>
    </source>
</reference>
<keyword evidence="1" id="KW-0677">Repeat</keyword>
<dbReference type="PROSITE" id="PS00141">
    <property type="entry name" value="ASP_PROTEASE"/>
    <property type="match status" value="1"/>
</dbReference>
<evidence type="ECO:0000313" key="5">
    <source>
        <dbReference type="EnsemblMetazoa" id="G20491.3:cds"/>
    </source>
</evidence>
<dbReference type="EnsemblMetazoa" id="G20491.1">
    <property type="protein sequence ID" value="G20491.1:cds"/>
    <property type="gene ID" value="G20491"/>
</dbReference>